<evidence type="ECO:0000313" key="3">
    <source>
        <dbReference type="Proteomes" id="UP000473681"/>
    </source>
</evidence>
<evidence type="ECO:0000259" key="1">
    <source>
        <dbReference type="Pfam" id="PF03819"/>
    </source>
</evidence>
<protein>
    <recommendedName>
        <fullName evidence="1">NTP pyrophosphohydrolase MazG-like domain-containing protein</fullName>
    </recommendedName>
</protein>
<dbReference type="AlphaFoldDB" id="A0A846JTG7"/>
<dbReference type="Proteomes" id="UP000473681">
    <property type="component" value="Unassembled WGS sequence"/>
</dbReference>
<organism evidence="2 3">
    <name type="scientific">Clostridium botulinum</name>
    <dbReference type="NCBI Taxonomy" id="1491"/>
    <lineage>
        <taxon>Bacteria</taxon>
        <taxon>Bacillati</taxon>
        <taxon>Bacillota</taxon>
        <taxon>Clostridia</taxon>
        <taxon>Eubacteriales</taxon>
        <taxon>Clostridiaceae</taxon>
        <taxon>Clostridium</taxon>
    </lineage>
</organism>
<dbReference type="EMBL" id="SWVK01000009">
    <property type="protein sequence ID" value="NFN35078.1"/>
    <property type="molecule type" value="Genomic_DNA"/>
</dbReference>
<dbReference type="OrthoDB" id="1910321at2"/>
<evidence type="ECO:0000313" key="2">
    <source>
        <dbReference type="EMBL" id="NFN35078.1"/>
    </source>
</evidence>
<sequence>MILNFMQLGKNIKTNEDNQKDNWDSIRKKLKEEYKELDEAIGESDLCHIAEEVQDLIQVCIRVIVLLAKKNMNLIELNRRHNKKLVNRGWHHIGVIKILLKSR</sequence>
<dbReference type="Pfam" id="PF03819">
    <property type="entry name" value="MazG"/>
    <property type="match status" value="1"/>
</dbReference>
<comment type="caution">
    <text evidence="2">The sequence shown here is derived from an EMBL/GenBank/DDBJ whole genome shotgun (WGS) entry which is preliminary data.</text>
</comment>
<dbReference type="SUPFAM" id="SSF101386">
    <property type="entry name" value="all-alpha NTP pyrophosphatases"/>
    <property type="match status" value="1"/>
</dbReference>
<proteinExistence type="predicted"/>
<feature type="domain" description="NTP pyrophosphohydrolase MazG-like" evidence="1">
    <location>
        <begin position="25"/>
        <end position="88"/>
    </location>
</feature>
<gene>
    <name evidence="2" type="ORF">FDB51_08030</name>
</gene>
<reference evidence="2 3" key="1">
    <citation type="submission" date="2019-04" db="EMBL/GenBank/DDBJ databases">
        <title>Genome sequencing of Clostridium botulinum Groups I-IV and Clostridium butyricum.</title>
        <authorList>
            <person name="Brunt J."/>
            <person name="Van Vliet A.H.M."/>
            <person name="Stringer S.C."/>
            <person name="Carter A.T."/>
            <person name="Peck M.W."/>
        </authorList>
    </citation>
    <scope>NUCLEOTIDE SEQUENCE [LARGE SCALE GENOMIC DNA]</scope>
    <source>
        <strain evidence="2 3">CB-K-33E</strain>
    </source>
</reference>
<dbReference type="RefSeq" id="WP_053342112.1">
    <property type="nucleotide sequence ID" value="NZ_LFPD01000008.1"/>
</dbReference>
<name>A0A846JTG7_CLOBO</name>
<accession>A0A846JTG7</accession>
<dbReference type="Gene3D" id="1.10.287.1080">
    <property type="entry name" value="MazG-like"/>
    <property type="match status" value="1"/>
</dbReference>
<dbReference type="InterPro" id="IPR004518">
    <property type="entry name" value="MazG-like_dom"/>
</dbReference>